<feature type="chain" id="PRO_5003598909" evidence="8">
    <location>
        <begin position="29"/>
        <end position="165"/>
    </location>
</feature>
<proteinExistence type="predicted"/>
<dbReference type="RefSeq" id="WP_006003201.1">
    <property type="nucleotide sequence ID" value="NZ_BAET01000007.1"/>
</dbReference>
<evidence type="ECO:0000256" key="5">
    <source>
        <dbReference type="ARBA" id="ARBA00023004"/>
    </source>
</evidence>
<keyword evidence="2 7" id="KW-0349">Heme</keyword>
<sequence length="165" mass="17715">MKTSSLLLLAAGCSLVLGSVCLAPQALASEVRQASSEKQAETAVTFRQSLLQLVRSNMGPLGAMAKGNIPMDAEVIGTNSKRIEFLADMMHDYFSLDTSAFPVETGAKDEIWQNHADFTRKVNDMVSAAADLQTLVANNQEGDFRKGIGALGATCKACHDDYKKD</sequence>
<evidence type="ECO:0000256" key="1">
    <source>
        <dbReference type="ARBA" id="ARBA00022448"/>
    </source>
</evidence>
<evidence type="ECO:0000256" key="4">
    <source>
        <dbReference type="ARBA" id="ARBA00022982"/>
    </source>
</evidence>
<keyword evidence="1" id="KW-0813">Transport</keyword>
<feature type="binding site" description="covalent" evidence="7">
    <location>
        <position position="158"/>
    </location>
    <ligand>
        <name>heme c</name>
        <dbReference type="ChEBI" id="CHEBI:61717"/>
    </ligand>
</feature>
<feature type="binding site" description="covalent" evidence="7">
    <location>
        <position position="155"/>
    </location>
    <ligand>
        <name>heme c</name>
        <dbReference type="ChEBI" id="CHEBI:61717"/>
    </ligand>
</feature>
<protein>
    <submittedName>
        <fullName evidence="9">Cytochrome c</fullName>
    </submittedName>
</protein>
<dbReference type="Proteomes" id="UP000053586">
    <property type="component" value="Unassembled WGS sequence"/>
</dbReference>
<keyword evidence="4" id="KW-0249">Electron transport</keyword>
<keyword evidence="8" id="KW-0732">Signal</keyword>
<comment type="PTM">
    <text evidence="7">Binds 1 heme group per subunit.</text>
</comment>
<dbReference type="SUPFAM" id="SSF47175">
    <property type="entry name" value="Cytochromes"/>
    <property type="match status" value="1"/>
</dbReference>
<feature type="signal peptide" evidence="8">
    <location>
        <begin position="1"/>
        <end position="28"/>
    </location>
</feature>
<dbReference type="AlphaFoldDB" id="H5T8V2"/>
<dbReference type="STRING" id="56804.BAE46_07905"/>
<organism evidence="9 10">
    <name type="scientific">Glaciecola punicea ACAM 611</name>
    <dbReference type="NCBI Taxonomy" id="1121923"/>
    <lineage>
        <taxon>Bacteria</taxon>
        <taxon>Pseudomonadati</taxon>
        <taxon>Pseudomonadota</taxon>
        <taxon>Gammaproteobacteria</taxon>
        <taxon>Alteromonadales</taxon>
        <taxon>Alteromonadaceae</taxon>
        <taxon>Glaciecola</taxon>
    </lineage>
</organism>
<reference evidence="9 10" key="1">
    <citation type="journal article" date="2012" name="J. Bacteriol.">
        <title>Genome sequence of proteorhodopsin-containing sea ice bacterium Glaciecola punicea ACAM 611T.</title>
        <authorList>
            <person name="Qin Q.-L."/>
            <person name="Xie B.-B."/>
            <person name="Shu Y.-L."/>
            <person name="Rong J.-C."/>
            <person name="Zhao D.-L."/>
            <person name="Zhang X.-Y."/>
            <person name="Chen X.-L."/>
            <person name="Zhou B.-C."/>
            <person name="Zhanga Y.-Z."/>
        </authorList>
    </citation>
    <scope>NUCLEOTIDE SEQUENCE [LARGE SCALE GENOMIC DNA]</scope>
    <source>
        <strain evidence="9 10">ACAM 611</strain>
    </source>
</reference>
<dbReference type="GO" id="GO:0042597">
    <property type="term" value="C:periplasmic space"/>
    <property type="evidence" value="ECO:0007669"/>
    <property type="project" value="InterPro"/>
</dbReference>
<gene>
    <name evidence="9" type="ORF">GPUN_0585</name>
</gene>
<evidence type="ECO:0000256" key="6">
    <source>
        <dbReference type="PIRSR" id="PIRSR000027-1"/>
    </source>
</evidence>
<name>H5T8V2_9ALTE</name>
<dbReference type="InterPro" id="IPR002321">
    <property type="entry name" value="Cyt_c_II"/>
</dbReference>
<accession>H5T8V2</accession>
<dbReference type="InterPro" id="IPR010980">
    <property type="entry name" value="Cyt_c/b562"/>
</dbReference>
<feature type="binding site" description="axial binding residue" evidence="6">
    <location>
        <position position="159"/>
    </location>
    <ligand>
        <name>heme c</name>
        <dbReference type="ChEBI" id="CHEBI:61717"/>
    </ligand>
    <ligandPart>
        <name>Fe</name>
        <dbReference type="ChEBI" id="CHEBI:18248"/>
    </ligandPart>
</feature>
<keyword evidence="10" id="KW-1185">Reference proteome</keyword>
<evidence type="ECO:0000256" key="7">
    <source>
        <dbReference type="PIRSR" id="PIRSR000027-2"/>
    </source>
</evidence>
<dbReference type="eggNOG" id="COG3909">
    <property type="taxonomic scope" value="Bacteria"/>
</dbReference>
<evidence type="ECO:0000313" key="10">
    <source>
        <dbReference type="Proteomes" id="UP000053586"/>
    </source>
</evidence>
<keyword evidence="5 6" id="KW-0408">Iron</keyword>
<dbReference type="GO" id="GO:0022900">
    <property type="term" value="P:electron transport chain"/>
    <property type="evidence" value="ECO:0007669"/>
    <property type="project" value="InterPro"/>
</dbReference>
<dbReference type="Pfam" id="PF01322">
    <property type="entry name" value="Cytochrom_C_2"/>
    <property type="match status" value="1"/>
</dbReference>
<evidence type="ECO:0000256" key="3">
    <source>
        <dbReference type="ARBA" id="ARBA00022723"/>
    </source>
</evidence>
<keyword evidence="3 6" id="KW-0479">Metal-binding</keyword>
<dbReference type="PIRSF" id="PIRSF000027">
    <property type="entry name" value="Cytc_c_prime"/>
    <property type="match status" value="1"/>
</dbReference>
<comment type="caution">
    <text evidence="9">The sequence shown here is derived from an EMBL/GenBank/DDBJ whole genome shotgun (WGS) entry which is preliminary data.</text>
</comment>
<dbReference type="Gene3D" id="1.20.120.10">
    <property type="entry name" value="Cytochrome c/b562"/>
    <property type="match status" value="1"/>
</dbReference>
<dbReference type="InterPro" id="IPR012127">
    <property type="entry name" value="Cyt_c_prime"/>
</dbReference>
<dbReference type="GO" id="GO:0005506">
    <property type="term" value="F:iron ion binding"/>
    <property type="evidence" value="ECO:0007669"/>
    <property type="project" value="InterPro"/>
</dbReference>
<reference evidence="9 10" key="2">
    <citation type="journal article" date="2017" name="Antonie Van Leeuwenhoek">
        <title>Rhizobium rhizosphaerae sp. nov., a novel species isolated from rice rhizosphere.</title>
        <authorList>
            <person name="Zhao J.J."/>
            <person name="Zhang J."/>
            <person name="Zhang R.J."/>
            <person name="Zhang C.W."/>
            <person name="Yin H.Q."/>
            <person name="Zhang X.X."/>
        </authorList>
    </citation>
    <scope>NUCLEOTIDE SEQUENCE [LARGE SCALE GENOMIC DNA]</scope>
    <source>
        <strain evidence="9 10">ACAM 611</strain>
    </source>
</reference>
<dbReference type="OrthoDB" id="5520910at2"/>
<evidence type="ECO:0000256" key="8">
    <source>
        <dbReference type="SAM" id="SignalP"/>
    </source>
</evidence>
<dbReference type="EMBL" id="BAET01000007">
    <property type="protein sequence ID" value="GAB54729.1"/>
    <property type="molecule type" value="Genomic_DNA"/>
</dbReference>
<dbReference type="GO" id="GO:0020037">
    <property type="term" value="F:heme binding"/>
    <property type="evidence" value="ECO:0007669"/>
    <property type="project" value="InterPro"/>
</dbReference>
<dbReference type="PROSITE" id="PS51009">
    <property type="entry name" value="CYTCII"/>
    <property type="match status" value="1"/>
</dbReference>
<evidence type="ECO:0000313" key="9">
    <source>
        <dbReference type="EMBL" id="GAB54729.1"/>
    </source>
</evidence>
<dbReference type="GO" id="GO:0009055">
    <property type="term" value="F:electron transfer activity"/>
    <property type="evidence" value="ECO:0007669"/>
    <property type="project" value="InterPro"/>
</dbReference>
<evidence type="ECO:0000256" key="2">
    <source>
        <dbReference type="ARBA" id="ARBA00022617"/>
    </source>
</evidence>